<dbReference type="STRING" id="56779.SAMN05421834_11556"/>
<protein>
    <recommendedName>
        <fullName evidence="3">Methyltransferase domain-containing protein</fullName>
    </recommendedName>
</protein>
<gene>
    <name evidence="1" type="ORF">SAMN05421834_11556</name>
</gene>
<organism evidence="1 2">
    <name type="scientific">Halanaerobium kushneri</name>
    <dbReference type="NCBI Taxonomy" id="56779"/>
    <lineage>
        <taxon>Bacteria</taxon>
        <taxon>Bacillati</taxon>
        <taxon>Bacillota</taxon>
        <taxon>Clostridia</taxon>
        <taxon>Halanaerobiales</taxon>
        <taxon>Halanaerobiaceae</taxon>
        <taxon>Halanaerobium</taxon>
    </lineage>
</organism>
<proteinExistence type="predicted"/>
<reference evidence="2" key="1">
    <citation type="submission" date="2017-01" db="EMBL/GenBank/DDBJ databases">
        <authorList>
            <person name="Varghese N."/>
            <person name="Submissions S."/>
        </authorList>
    </citation>
    <scope>NUCLEOTIDE SEQUENCE [LARGE SCALE GENOMIC DNA]</scope>
    <source>
        <strain evidence="2">ATCC 700103</strain>
    </source>
</reference>
<evidence type="ECO:0008006" key="3">
    <source>
        <dbReference type="Google" id="ProtNLM"/>
    </source>
</evidence>
<dbReference type="Proteomes" id="UP000185669">
    <property type="component" value="Unassembled WGS sequence"/>
</dbReference>
<name>A0A1N6YU65_9FIRM</name>
<evidence type="ECO:0000313" key="1">
    <source>
        <dbReference type="EMBL" id="SIR18106.1"/>
    </source>
</evidence>
<sequence length="145" mass="17021">MLLILKNFIKVLPAQLAEQIKIINDSYLTVDLHQKEFDYVISVMTFHHLLYSSKKNLYTKICKSLKVGGKYIEGDYIVSEEKEKILLEKFELSNQNKSIEDGFFHIDIPFSLKTEKELLNEAGFHNFNLIFKKDEVAVYVLRKEE</sequence>
<dbReference type="AlphaFoldDB" id="A0A1N6YU65"/>
<dbReference type="SUPFAM" id="SSF53335">
    <property type="entry name" value="S-adenosyl-L-methionine-dependent methyltransferases"/>
    <property type="match status" value="1"/>
</dbReference>
<dbReference type="Gene3D" id="3.40.50.150">
    <property type="entry name" value="Vaccinia Virus protein VP39"/>
    <property type="match status" value="1"/>
</dbReference>
<keyword evidence="2" id="KW-1185">Reference proteome</keyword>
<accession>A0A1N6YU65</accession>
<evidence type="ECO:0000313" key="2">
    <source>
        <dbReference type="Proteomes" id="UP000185669"/>
    </source>
</evidence>
<dbReference type="EMBL" id="FTNC01000015">
    <property type="protein sequence ID" value="SIR18106.1"/>
    <property type="molecule type" value="Genomic_DNA"/>
</dbReference>
<dbReference type="InterPro" id="IPR029063">
    <property type="entry name" value="SAM-dependent_MTases_sf"/>
</dbReference>